<keyword evidence="1" id="KW-0472">Membrane</keyword>
<accession>A0A3Q3G6N8</accession>
<dbReference type="FunCoup" id="A0A3Q3G6N8">
    <property type="interactions" value="1"/>
</dbReference>
<protein>
    <submittedName>
        <fullName evidence="3">Si:dkey-21a6.5</fullName>
    </submittedName>
</protein>
<dbReference type="Proteomes" id="UP000261660">
    <property type="component" value="Unplaced"/>
</dbReference>
<dbReference type="InterPro" id="IPR009030">
    <property type="entry name" value="Growth_fac_rcpt_cys_sf"/>
</dbReference>
<dbReference type="Ensembl" id="ENSLBET00000029870.1">
    <property type="protein sequence ID" value="ENSLBEP00000028527.1"/>
    <property type="gene ID" value="ENSLBEG00000021597.1"/>
</dbReference>
<feature type="transmembrane region" description="Helical" evidence="1">
    <location>
        <begin position="236"/>
        <end position="259"/>
    </location>
</feature>
<evidence type="ECO:0000256" key="1">
    <source>
        <dbReference type="SAM" id="Phobius"/>
    </source>
</evidence>
<dbReference type="InParanoid" id="A0A3Q3G6N8"/>
<reference evidence="3" key="2">
    <citation type="submission" date="2025-09" db="UniProtKB">
        <authorList>
            <consortium name="Ensembl"/>
        </authorList>
    </citation>
    <scope>IDENTIFICATION</scope>
</reference>
<keyword evidence="1" id="KW-1133">Transmembrane helix</keyword>
<feature type="domain" description="Tyrosine-protein kinase ephrin type A/B receptor-like" evidence="2">
    <location>
        <begin position="75"/>
        <end position="102"/>
    </location>
</feature>
<evidence type="ECO:0000259" key="2">
    <source>
        <dbReference type="Pfam" id="PF07699"/>
    </source>
</evidence>
<organism evidence="3 4">
    <name type="scientific">Labrus bergylta</name>
    <name type="common">ballan wrasse</name>
    <dbReference type="NCBI Taxonomy" id="56723"/>
    <lineage>
        <taxon>Eukaryota</taxon>
        <taxon>Metazoa</taxon>
        <taxon>Chordata</taxon>
        <taxon>Craniata</taxon>
        <taxon>Vertebrata</taxon>
        <taxon>Euteleostomi</taxon>
        <taxon>Actinopterygii</taxon>
        <taxon>Neopterygii</taxon>
        <taxon>Teleostei</taxon>
        <taxon>Neoteleostei</taxon>
        <taxon>Acanthomorphata</taxon>
        <taxon>Eupercaria</taxon>
        <taxon>Labriformes</taxon>
        <taxon>Labridae</taxon>
        <taxon>Labrus</taxon>
    </lineage>
</organism>
<dbReference type="SUPFAM" id="SSF57184">
    <property type="entry name" value="Growth factor receptor domain"/>
    <property type="match status" value="1"/>
</dbReference>
<dbReference type="AlphaFoldDB" id="A0A3Q3G6N8"/>
<evidence type="ECO:0000313" key="4">
    <source>
        <dbReference type="Proteomes" id="UP000261660"/>
    </source>
</evidence>
<dbReference type="PANTHER" id="PTHR46967">
    <property type="entry name" value="INSULIN-LIKE GROWTH FACTOR BINDING PROTEIN,N-TERMINAL"/>
    <property type="match status" value="1"/>
</dbReference>
<reference evidence="3" key="1">
    <citation type="submission" date="2025-08" db="UniProtKB">
        <authorList>
            <consortium name="Ensembl"/>
        </authorList>
    </citation>
    <scope>IDENTIFICATION</scope>
</reference>
<keyword evidence="4" id="KW-1185">Reference proteome</keyword>
<evidence type="ECO:0000313" key="3">
    <source>
        <dbReference type="Ensembl" id="ENSLBEP00000028527.1"/>
    </source>
</evidence>
<dbReference type="SMART" id="SM01411">
    <property type="entry name" value="Ephrin_rec_like"/>
    <property type="match status" value="3"/>
</dbReference>
<keyword evidence="1" id="KW-0812">Transmembrane</keyword>
<dbReference type="Pfam" id="PF07699">
    <property type="entry name" value="Ephrin_rec_like"/>
    <property type="match status" value="1"/>
</dbReference>
<sequence length="300" mass="32168">MVLSQTTLTPAVMNTTLIENVTSLTLTPVILSSTTPGCFAFNTSSCEPCPPGSQYDNTLMCVCCADPGLCLFPGACLPCTTGFYQPLAGQQQCLPCNRGFYTFTGSPLCHACPPGAFNNHTGGDSCTSCSPSSGCPLCEKCPGGSEALQTATQVCTACRPMYKAPHQTMCQICNSGFFQIHWGQEGCDVCPENHYCPSPDVNPIQCPSDAFCPAGSLAPGYCMETFFRKEGDTCELAPVTIALLVISGGALLFIILMVVRRRRDTDRELNVARAPLLRKERPQGRYYGIPCDAEPVYAGW</sequence>
<proteinExistence type="predicted"/>
<dbReference type="InterPro" id="IPR011641">
    <property type="entry name" value="Tyr-kin_ephrin_A/B_rcpt-like"/>
</dbReference>
<dbReference type="PANTHER" id="PTHR46967:SF1">
    <property type="entry name" value="KERATIN-ASSOCIATED PROTEIN 16-1-LIKE"/>
    <property type="match status" value="1"/>
</dbReference>
<dbReference type="Gene3D" id="2.10.50.10">
    <property type="entry name" value="Tumor Necrosis Factor Receptor, subunit A, domain 2"/>
    <property type="match status" value="2"/>
</dbReference>
<dbReference type="GeneTree" id="ENSGT00730000111999"/>
<name>A0A3Q3G6N8_9LABR</name>
<dbReference type="STRING" id="56723.ENSLBEP00000028527"/>